<dbReference type="eggNOG" id="KOG1726">
    <property type="taxonomic scope" value="Eukaryota"/>
</dbReference>
<organism evidence="2 3">
    <name type="scientific">Musca domestica</name>
    <name type="common">House fly</name>
    <dbReference type="NCBI Taxonomy" id="7370"/>
    <lineage>
        <taxon>Eukaryota</taxon>
        <taxon>Metazoa</taxon>
        <taxon>Ecdysozoa</taxon>
        <taxon>Arthropoda</taxon>
        <taxon>Hexapoda</taxon>
        <taxon>Insecta</taxon>
        <taxon>Pterygota</taxon>
        <taxon>Neoptera</taxon>
        <taxon>Endopterygota</taxon>
        <taxon>Diptera</taxon>
        <taxon>Brachycera</taxon>
        <taxon>Muscomorpha</taxon>
        <taxon>Muscoidea</taxon>
        <taxon>Muscidae</taxon>
        <taxon>Musca</taxon>
    </lineage>
</organism>
<dbReference type="PANTHER" id="PTHR12300">
    <property type="entry name" value="HVA22-LIKE PROTEINS"/>
    <property type="match status" value="1"/>
</dbReference>
<dbReference type="STRING" id="7370.A0A1I8NHF4"/>
<keyword evidence="1" id="KW-0812">Transmembrane</keyword>
<feature type="transmembrane region" description="Helical" evidence="1">
    <location>
        <begin position="39"/>
        <end position="59"/>
    </location>
</feature>
<sequence length="148" mass="17480">MISSIFSRLTILTFGTLYPAYYSFKTVRAKSVDEYMKWMTYWIVFAIFTAAETFTDVFLKWLPFYYELKILLIFWLLPSMGNGSPIVYRKCLHPFLKKHETRIDRTLQEVKHRGQDMVFHYASEAVMFLGRAVMNVVQKNMPHGVLSL</sequence>
<reference evidence="3" key="1">
    <citation type="submission" date="2025-08" db="UniProtKB">
        <authorList>
            <consortium name="RefSeq"/>
        </authorList>
    </citation>
    <scope>IDENTIFICATION</scope>
    <source>
        <strain evidence="3">Aabys</strain>
        <tissue evidence="3">Whole body</tissue>
    </source>
</reference>
<keyword evidence="1" id="KW-1133">Transmembrane helix</keyword>
<feature type="transmembrane region" description="Helical" evidence="1">
    <location>
        <begin position="71"/>
        <end position="88"/>
    </location>
</feature>
<dbReference type="RefSeq" id="XP_005176053.2">
    <property type="nucleotide sequence ID" value="XM_005175996.4"/>
</dbReference>
<protein>
    <recommendedName>
        <fullName evidence="1">Receptor expression-enhancing protein</fullName>
    </recommendedName>
</protein>
<dbReference type="OrthoDB" id="10009287at2759"/>
<evidence type="ECO:0000256" key="1">
    <source>
        <dbReference type="RuleBase" id="RU362006"/>
    </source>
</evidence>
<dbReference type="VEuPathDB" id="VectorBase:MDOMA2_012951"/>
<dbReference type="InterPro" id="IPR004345">
    <property type="entry name" value="TB2_DP1_HVA22"/>
</dbReference>
<dbReference type="VEuPathDB" id="VectorBase:MDOA015179"/>
<dbReference type="Proteomes" id="UP001652621">
    <property type="component" value="Unplaced"/>
</dbReference>
<evidence type="ECO:0000313" key="3">
    <source>
        <dbReference type="RefSeq" id="XP_005176053.2"/>
    </source>
</evidence>
<evidence type="ECO:0000313" key="2">
    <source>
        <dbReference type="Proteomes" id="UP001652621"/>
    </source>
</evidence>
<dbReference type="Pfam" id="PF03134">
    <property type="entry name" value="TB2_DP1_HVA22"/>
    <property type="match status" value="1"/>
</dbReference>
<accession>A0A9J7CIU8</accession>
<name>A0A9J7CIU8_MUSDO</name>
<proteinExistence type="inferred from homology"/>
<keyword evidence="1" id="KW-0472">Membrane</keyword>
<comment type="similarity">
    <text evidence="1">Belongs to the DP1 family.</text>
</comment>
<comment type="subcellular location">
    <subcellularLocation>
        <location evidence="1">Membrane</location>
        <topology evidence="1">Multi-pass membrane protein</topology>
    </subcellularLocation>
</comment>
<dbReference type="GeneID" id="101898409"/>
<dbReference type="PANTHER" id="PTHR12300:SF117">
    <property type="entry name" value="LP05237P-RELATED"/>
    <property type="match status" value="1"/>
</dbReference>
<gene>
    <name evidence="3" type="primary">LOC101898409</name>
</gene>
<keyword evidence="2" id="KW-1185">Reference proteome</keyword>